<reference evidence="8 9" key="1">
    <citation type="submission" date="2015-05" db="EMBL/GenBank/DDBJ databases">
        <authorList>
            <person name="Wang D.B."/>
            <person name="Wang M."/>
        </authorList>
    </citation>
    <scope>NUCLEOTIDE SEQUENCE [LARGE SCALE GENOMIC DNA]</scope>
    <source>
        <strain evidence="8">VL1</strain>
    </source>
</reference>
<feature type="chain" id="PRO_5002567267" description="DUF7907 domain-containing protein" evidence="6">
    <location>
        <begin position="30"/>
        <end position="506"/>
    </location>
</feature>
<keyword evidence="2 5" id="KW-0812">Transmembrane</keyword>
<dbReference type="Pfam" id="PF01027">
    <property type="entry name" value="Bax1-I"/>
    <property type="match status" value="1"/>
</dbReference>
<organism evidence="8 9">
    <name type="scientific">Verticillium longisporum</name>
    <name type="common">Verticillium dahliae var. longisporum</name>
    <dbReference type="NCBI Taxonomy" id="100787"/>
    <lineage>
        <taxon>Eukaryota</taxon>
        <taxon>Fungi</taxon>
        <taxon>Dikarya</taxon>
        <taxon>Ascomycota</taxon>
        <taxon>Pezizomycotina</taxon>
        <taxon>Sordariomycetes</taxon>
        <taxon>Hypocreomycetidae</taxon>
        <taxon>Glomerellales</taxon>
        <taxon>Plectosphaerellaceae</taxon>
        <taxon>Verticillium</taxon>
    </lineage>
</organism>
<feature type="non-terminal residue" evidence="8">
    <location>
        <position position="506"/>
    </location>
</feature>
<keyword evidence="3 5" id="KW-1133">Transmembrane helix</keyword>
<feature type="signal peptide" evidence="6">
    <location>
        <begin position="1"/>
        <end position="29"/>
    </location>
</feature>
<feature type="domain" description="DUF7907" evidence="7">
    <location>
        <begin position="45"/>
        <end position="212"/>
    </location>
</feature>
<evidence type="ECO:0000256" key="4">
    <source>
        <dbReference type="ARBA" id="ARBA00023136"/>
    </source>
</evidence>
<evidence type="ECO:0000256" key="6">
    <source>
        <dbReference type="SAM" id="SignalP"/>
    </source>
</evidence>
<dbReference type="EMBL" id="CVQH01022416">
    <property type="protein sequence ID" value="CRK33002.1"/>
    <property type="molecule type" value="Genomic_DNA"/>
</dbReference>
<comment type="subcellular location">
    <subcellularLocation>
        <location evidence="1">Membrane</location>
        <topology evidence="1">Multi-pass membrane protein</topology>
    </subcellularLocation>
</comment>
<feature type="transmembrane region" description="Helical" evidence="5">
    <location>
        <begin position="402"/>
        <end position="428"/>
    </location>
</feature>
<feature type="transmembrane region" description="Helical" evidence="5">
    <location>
        <begin position="319"/>
        <end position="338"/>
    </location>
</feature>
<evidence type="ECO:0000256" key="2">
    <source>
        <dbReference type="ARBA" id="ARBA00022692"/>
    </source>
</evidence>
<feature type="transmembrane region" description="Helical" evidence="5">
    <location>
        <begin position="440"/>
        <end position="457"/>
    </location>
</feature>
<keyword evidence="6" id="KW-0732">Signal</keyword>
<gene>
    <name evidence="8" type="ORF">BN1708_005954</name>
</gene>
<dbReference type="PANTHER" id="PTHR23291">
    <property type="entry name" value="BAX INHIBITOR-RELATED"/>
    <property type="match status" value="1"/>
</dbReference>
<evidence type="ECO:0000256" key="3">
    <source>
        <dbReference type="ARBA" id="ARBA00022989"/>
    </source>
</evidence>
<protein>
    <recommendedName>
        <fullName evidence="7">DUF7907 domain-containing protein</fullName>
    </recommendedName>
</protein>
<proteinExistence type="predicted"/>
<dbReference type="STRING" id="100787.A0A0G4MFM2"/>
<accession>A0A0G4MFM2</accession>
<dbReference type="InterPro" id="IPR057229">
    <property type="entry name" value="DUF7907"/>
</dbReference>
<sequence length="506" mass="53805">MMLGLRHRQALTNMRNTAFLVGLAGLTSASPLAVRQTSYPQKSTSSGFTLVVNVTNPAADFCESINHYTLSSIHVGAGQALAAISTGSARVWYVNGTQQEISESKGTVVTDGGTPPFPNGIDIAEAEDSVSAVRVDAGDGTKGVQLTSGSEPYAYLTAPVIGSYIVCNESVPYYQGRKFLLLKHAETEINEEGESESNIPEDCVAIRLVPQCAKLADLPAGAIASHQPAIDGSAKRTIRFPLPMSQGLLVVGGAIFGGTLVAINAVFNREMREDGGMPPFEREYLNSTFLHTGLGVGIIALTARQMINTGFVYRLMVTNPWVVGIGGLALSFATMIGTRSISPDNYIPKYALWTAFNATQAAFVAPLLAFVPGALIARAGLYTVAMMGSISIVGATAKQEKYLYIGGPLLAGAAIVAASGLAPLVIPATAVRTLAFTENLWLYGGLAVFGGFTLYDVQKVLYHARLAEAGAIKKDPVNESISLELDFLNIFIRMVQILMMQQNRRK</sequence>
<dbReference type="Proteomes" id="UP000044602">
    <property type="component" value="Unassembled WGS sequence"/>
</dbReference>
<evidence type="ECO:0000259" key="7">
    <source>
        <dbReference type="Pfam" id="PF25484"/>
    </source>
</evidence>
<evidence type="ECO:0000313" key="8">
    <source>
        <dbReference type="EMBL" id="CRK33002.1"/>
    </source>
</evidence>
<keyword evidence="4 5" id="KW-0472">Membrane</keyword>
<name>A0A0G4MFM2_VERLO</name>
<evidence type="ECO:0000256" key="1">
    <source>
        <dbReference type="ARBA" id="ARBA00004141"/>
    </source>
</evidence>
<keyword evidence="9" id="KW-1185">Reference proteome</keyword>
<feature type="transmembrane region" description="Helical" evidence="5">
    <location>
        <begin position="247"/>
        <end position="267"/>
    </location>
</feature>
<evidence type="ECO:0000256" key="5">
    <source>
        <dbReference type="SAM" id="Phobius"/>
    </source>
</evidence>
<dbReference type="Pfam" id="PF25484">
    <property type="entry name" value="DUF7907"/>
    <property type="match status" value="1"/>
</dbReference>
<dbReference type="PANTHER" id="PTHR23291:SF112">
    <property type="entry name" value="GROWTH HORMONE-INDUCIBLE TRANSMEMBRANE PROTEIN"/>
    <property type="match status" value="1"/>
</dbReference>
<dbReference type="AlphaFoldDB" id="A0A0G4MFM2"/>
<dbReference type="GO" id="GO:0005743">
    <property type="term" value="C:mitochondrial inner membrane"/>
    <property type="evidence" value="ECO:0007669"/>
    <property type="project" value="TreeGrafter"/>
</dbReference>
<dbReference type="InterPro" id="IPR006214">
    <property type="entry name" value="Bax_inhibitor_1-related"/>
</dbReference>
<evidence type="ECO:0000313" key="9">
    <source>
        <dbReference type="Proteomes" id="UP000044602"/>
    </source>
</evidence>